<name>A0ABU2H854_9ACTN</name>
<dbReference type="InterPro" id="IPR022637">
    <property type="entry name" value="DNA_polIII_beta_cen"/>
</dbReference>
<dbReference type="InterPro" id="IPR022634">
    <property type="entry name" value="DNA_polIII_beta_N"/>
</dbReference>
<dbReference type="InterPro" id="IPR001001">
    <property type="entry name" value="DNA_polIII_beta"/>
</dbReference>
<keyword evidence="8" id="KW-0238">DNA-binding</keyword>
<evidence type="ECO:0000259" key="10">
    <source>
        <dbReference type="Pfam" id="PF00712"/>
    </source>
</evidence>
<evidence type="ECO:0000313" key="13">
    <source>
        <dbReference type="EMBL" id="MDS1271476.1"/>
    </source>
</evidence>
<protein>
    <recommendedName>
        <fullName evidence="9">Beta sliding clamp</fullName>
    </recommendedName>
</protein>
<keyword evidence="3 9" id="KW-0963">Cytoplasm</keyword>
<comment type="subunit">
    <text evidence="9">Forms a ring-shaped head-to-tail homodimer around DNA.</text>
</comment>
<dbReference type="Pfam" id="PF00712">
    <property type="entry name" value="DNA_pol3_beta"/>
    <property type="match status" value="1"/>
</dbReference>
<evidence type="ECO:0000259" key="11">
    <source>
        <dbReference type="Pfam" id="PF02767"/>
    </source>
</evidence>
<dbReference type="EMBL" id="JAVLVT010000006">
    <property type="protein sequence ID" value="MDS1271476.1"/>
    <property type="molecule type" value="Genomic_DNA"/>
</dbReference>
<keyword evidence="4 9" id="KW-0808">Transferase</keyword>
<dbReference type="GO" id="GO:0003887">
    <property type="term" value="F:DNA-directed DNA polymerase activity"/>
    <property type="evidence" value="ECO:0007669"/>
    <property type="project" value="UniProtKB-EC"/>
</dbReference>
<dbReference type="SUPFAM" id="SSF55979">
    <property type="entry name" value="DNA clamp"/>
    <property type="match status" value="3"/>
</dbReference>
<evidence type="ECO:0000256" key="6">
    <source>
        <dbReference type="ARBA" id="ARBA00022705"/>
    </source>
</evidence>
<dbReference type="PIRSF" id="PIRSF000804">
    <property type="entry name" value="DNA_pol_III_b"/>
    <property type="match status" value="1"/>
</dbReference>
<keyword evidence="7 9" id="KW-0239">DNA-directed DNA polymerase</keyword>
<dbReference type="Pfam" id="PF02767">
    <property type="entry name" value="DNA_pol3_beta_2"/>
    <property type="match status" value="1"/>
</dbReference>
<dbReference type="RefSeq" id="WP_310913027.1">
    <property type="nucleotide sequence ID" value="NZ_JAVLVT010000006.1"/>
</dbReference>
<feature type="domain" description="DNA polymerase III beta sliding clamp N-terminal" evidence="10">
    <location>
        <begin position="1"/>
        <end position="125"/>
    </location>
</feature>
<organism evidence="13 14">
    <name type="scientific">Lipingzhangella rawalii</name>
    <dbReference type="NCBI Taxonomy" id="2055835"/>
    <lineage>
        <taxon>Bacteria</taxon>
        <taxon>Bacillati</taxon>
        <taxon>Actinomycetota</taxon>
        <taxon>Actinomycetes</taxon>
        <taxon>Streptosporangiales</taxon>
        <taxon>Nocardiopsidaceae</taxon>
        <taxon>Lipingzhangella</taxon>
    </lineage>
</organism>
<accession>A0ABU2H854</accession>
<comment type="caution">
    <text evidence="13">The sequence shown here is derived from an EMBL/GenBank/DDBJ whole genome shotgun (WGS) entry which is preliminary data.</text>
</comment>
<dbReference type="PANTHER" id="PTHR30478">
    <property type="entry name" value="DNA POLYMERASE III SUBUNIT BETA"/>
    <property type="match status" value="1"/>
</dbReference>
<evidence type="ECO:0000256" key="3">
    <source>
        <dbReference type="ARBA" id="ARBA00022490"/>
    </source>
</evidence>
<keyword evidence="14" id="KW-1185">Reference proteome</keyword>
<evidence type="ECO:0000256" key="1">
    <source>
        <dbReference type="ARBA" id="ARBA00004496"/>
    </source>
</evidence>
<evidence type="ECO:0000259" key="12">
    <source>
        <dbReference type="Pfam" id="PF02768"/>
    </source>
</evidence>
<comment type="function">
    <text evidence="9">Confers DNA tethering and processivity to DNA polymerases and other proteins. Acts as a clamp, forming a ring around DNA (a reaction catalyzed by the clamp-loading complex) which diffuses in an ATP-independent manner freely and bidirectionally along dsDNA. Initially characterized for its ability to contact the catalytic subunit of DNA polymerase III (Pol III), a complex, multichain enzyme responsible for most of the replicative synthesis in bacteria; Pol III exhibits 3'-5' exonuclease proofreading activity. The beta chain is required for initiation of replication as well as for processivity of DNA replication.</text>
</comment>
<comment type="similarity">
    <text evidence="2 9">Belongs to the beta sliding clamp family.</text>
</comment>
<dbReference type="Pfam" id="PF02768">
    <property type="entry name" value="DNA_pol3_beta_3"/>
    <property type="match status" value="1"/>
</dbReference>
<dbReference type="InterPro" id="IPR022635">
    <property type="entry name" value="DNA_polIII_beta_C"/>
</dbReference>
<feature type="domain" description="DNA polymerase III beta sliding clamp central" evidence="11">
    <location>
        <begin position="135"/>
        <end position="253"/>
    </location>
</feature>
<reference evidence="14" key="1">
    <citation type="submission" date="2023-07" db="EMBL/GenBank/DDBJ databases">
        <title>Novel species in the genus Lipingzhangella isolated from Sambhar Salt Lake.</title>
        <authorList>
            <person name="Jiya N."/>
            <person name="Kajale S."/>
            <person name="Sharma A."/>
        </authorList>
    </citation>
    <scope>NUCLEOTIDE SEQUENCE [LARGE SCALE GENOMIC DNA]</scope>
    <source>
        <strain evidence="14">LS1_29</strain>
    </source>
</reference>
<sequence>MKFRVERDVLADAVAWTARTLPVRPSVPVLAGILLDAGATTDGESPTRLRLSSFDYEVSAEVSVDIDCEEPGTTLVSGRLLAEITRNLPPQTVELSTDGAKVIVVCGSARFTLPTLPVEDYPALPQMPEVTGSLGSDAFAAAVSQVAVAAGRDDTLPMLTGVRVEIEGDTLTLAATDRYRLAVRELHWNPQQPDISAVALVPAKTLADTAKSLTSGAEVSIALSTTESGEGMIGFAGGGRRTTTRLLDGDFPKYRALLPDSFNATAELRTSSLIEAVKRVSLVAERNTPLRLAFSEGQVVLEAGTGDDAQAVEVLPAEFDGDEIQVAFNPSLLQDGLNAIDSDIARMHFTTPTKPAIITAKPVDADADADADTESESPDVADATYRYLIMPVRLSG</sequence>
<evidence type="ECO:0000256" key="4">
    <source>
        <dbReference type="ARBA" id="ARBA00022679"/>
    </source>
</evidence>
<evidence type="ECO:0000313" key="14">
    <source>
        <dbReference type="Proteomes" id="UP001250214"/>
    </source>
</evidence>
<dbReference type="InterPro" id="IPR046938">
    <property type="entry name" value="DNA_clamp_sf"/>
</dbReference>
<keyword evidence="6 9" id="KW-0235">DNA replication</keyword>
<evidence type="ECO:0000256" key="2">
    <source>
        <dbReference type="ARBA" id="ARBA00010752"/>
    </source>
</evidence>
<dbReference type="PANTHER" id="PTHR30478:SF0">
    <property type="entry name" value="BETA SLIDING CLAMP"/>
    <property type="match status" value="1"/>
</dbReference>
<gene>
    <name evidence="13" type="primary">dnaN</name>
    <name evidence="13" type="ORF">RIF23_14350</name>
</gene>
<evidence type="ECO:0000256" key="5">
    <source>
        <dbReference type="ARBA" id="ARBA00022695"/>
    </source>
</evidence>
<evidence type="ECO:0000256" key="8">
    <source>
        <dbReference type="ARBA" id="ARBA00023125"/>
    </source>
</evidence>
<comment type="subcellular location">
    <subcellularLocation>
        <location evidence="1 9">Cytoplasm</location>
    </subcellularLocation>
</comment>
<dbReference type="Gene3D" id="3.10.150.10">
    <property type="entry name" value="DNA Polymerase III, subunit A, domain 2"/>
    <property type="match status" value="3"/>
</dbReference>
<evidence type="ECO:0000256" key="9">
    <source>
        <dbReference type="PIRNR" id="PIRNR000804"/>
    </source>
</evidence>
<keyword evidence="5 9" id="KW-0548">Nucleotidyltransferase</keyword>
<dbReference type="SMART" id="SM00480">
    <property type="entry name" value="POL3Bc"/>
    <property type="match status" value="1"/>
</dbReference>
<dbReference type="Proteomes" id="UP001250214">
    <property type="component" value="Unassembled WGS sequence"/>
</dbReference>
<dbReference type="CDD" id="cd00140">
    <property type="entry name" value="beta_clamp"/>
    <property type="match status" value="1"/>
</dbReference>
<dbReference type="NCBIfam" id="TIGR00663">
    <property type="entry name" value="dnan"/>
    <property type="match status" value="1"/>
</dbReference>
<proteinExistence type="inferred from homology"/>
<evidence type="ECO:0000256" key="7">
    <source>
        <dbReference type="ARBA" id="ARBA00022932"/>
    </source>
</evidence>
<feature type="domain" description="DNA polymerase III beta sliding clamp C-terminal" evidence="12">
    <location>
        <begin position="256"/>
        <end position="361"/>
    </location>
</feature>